<organism evidence="1 2">
    <name type="scientific">Auriscalpium vulgare</name>
    <dbReference type="NCBI Taxonomy" id="40419"/>
    <lineage>
        <taxon>Eukaryota</taxon>
        <taxon>Fungi</taxon>
        <taxon>Dikarya</taxon>
        <taxon>Basidiomycota</taxon>
        <taxon>Agaricomycotina</taxon>
        <taxon>Agaricomycetes</taxon>
        <taxon>Russulales</taxon>
        <taxon>Auriscalpiaceae</taxon>
        <taxon>Auriscalpium</taxon>
    </lineage>
</organism>
<reference evidence="1" key="1">
    <citation type="submission" date="2021-02" db="EMBL/GenBank/DDBJ databases">
        <authorList>
            <consortium name="DOE Joint Genome Institute"/>
            <person name="Ahrendt S."/>
            <person name="Looney B.P."/>
            <person name="Miyauchi S."/>
            <person name="Morin E."/>
            <person name="Drula E."/>
            <person name="Courty P.E."/>
            <person name="Chicoki N."/>
            <person name="Fauchery L."/>
            <person name="Kohler A."/>
            <person name="Kuo A."/>
            <person name="Labutti K."/>
            <person name="Pangilinan J."/>
            <person name="Lipzen A."/>
            <person name="Riley R."/>
            <person name="Andreopoulos W."/>
            <person name="He G."/>
            <person name="Johnson J."/>
            <person name="Barry K.W."/>
            <person name="Grigoriev I.V."/>
            <person name="Nagy L."/>
            <person name="Hibbett D."/>
            <person name="Henrissat B."/>
            <person name="Matheny P.B."/>
            <person name="Labbe J."/>
            <person name="Martin F."/>
        </authorList>
    </citation>
    <scope>NUCLEOTIDE SEQUENCE</scope>
    <source>
        <strain evidence="1">FP105234-sp</strain>
    </source>
</reference>
<keyword evidence="2" id="KW-1185">Reference proteome</keyword>
<protein>
    <submittedName>
        <fullName evidence="1">Uncharacterized protein</fullName>
    </submittedName>
</protein>
<comment type="caution">
    <text evidence="1">The sequence shown here is derived from an EMBL/GenBank/DDBJ whole genome shotgun (WGS) entry which is preliminary data.</text>
</comment>
<dbReference type="Proteomes" id="UP000814033">
    <property type="component" value="Unassembled WGS sequence"/>
</dbReference>
<name>A0ACB8RM79_9AGAM</name>
<evidence type="ECO:0000313" key="1">
    <source>
        <dbReference type="EMBL" id="KAI0045025.1"/>
    </source>
</evidence>
<dbReference type="EMBL" id="MU275964">
    <property type="protein sequence ID" value="KAI0045025.1"/>
    <property type="molecule type" value="Genomic_DNA"/>
</dbReference>
<gene>
    <name evidence="1" type="ORF">FA95DRAFT_178779</name>
</gene>
<sequence>MSSSVASPAASFSPQPSSMPPMPNSNGPSGQAMLFGILAVFVSVFAVFAIGGGLWHHYRRRGPQNGIVLEYDEAAGEYRGVPKLWEVWAEDVHEKHEKSCPWDGLQPLAIEIYPAPNGTSPGETQPRHDWLPHIRRYTSSSSSTSDEQSVDEKSVVKNPSDGEGEAGAAQVSFIIAMPYPGCSTRAPQRDVRWSGATLRRPDWICGEYVIGTHHAPFRENEA</sequence>
<accession>A0ACB8RM79</accession>
<proteinExistence type="predicted"/>
<reference evidence="1" key="2">
    <citation type="journal article" date="2022" name="New Phytol.">
        <title>Evolutionary transition to the ectomycorrhizal habit in the genomes of a hyperdiverse lineage of mushroom-forming fungi.</title>
        <authorList>
            <person name="Looney B."/>
            <person name="Miyauchi S."/>
            <person name="Morin E."/>
            <person name="Drula E."/>
            <person name="Courty P.E."/>
            <person name="Kohler A."/>
            <person name="Kuo A."/>
            <person name="LaButti K."/>
            <person name="Pangilinan J."/>
            <person name="Lipzen A."/>
            <person name="Riley R."/>
            <person name="Andreopoulos W."/>
            <person name="He G."/>
            <person name="Johnson J."/>
            <person name="Nolan M."/>
            <person name="Tritt A."/>
            <person name="Barry K.W."/>
            <person name="Grigoriev I.V."/>
            <person name="Nagy L.G."/>
            <person name="Hibbett D."/>
            <person name="Henrissat B."/>
            <person name="Matheny P.B."/>
            <person name="Labbe J."/>
            <person name="Martin F.M."/>
        </authorList>
    </citation>
    <scope>NUCLEOTIDE SEQUENCE</scope>
    <source>
        <strain evidence="1">FP105234-sp</strain>
    </source>
</reference>
<evidence type="ECO:0000313" key="2">
    <source>
        <dbReference type="Proteomes" id="UP000814033"/>
    </source>
</evidence>